<dbReference type="SUPFAM" id="SSF49464">
    <property type="entry name" value="Carboxypeptidase regulatory domain-like"/>
    <property type="match status" value="1"/>
</dbReference>
<accession>A0A6G9ATM1</accession>
<keyword evidence="2" id="KW-1185">Reference proteome</keyword>
<dbReference type="Proteomes" id="UP000501802">
    <property type="component" value="Chromosome"/>
</dbReference>
<name>A0A6G9ATM1_9BACT</name>
<organism evidence="1 2">
    <name type="scientific">Spirosoma aureum</name>
    <dbReference type="NCBI Taxonomy" id="2692134"/>
    <lineage>
        <taxon>Bacteria</taxon>
        <taxon>Pseudomonadati</taxon>
        <taxon>Bacteroidota</taxon>
        <taxon>Cytophagia</taxon>
        <taxon>Cytophagales</taxon>
        <taxon>Cytophagaceae</taxon>
        <taxon>Spirosoma</taxon>
    </lineage>
</organism>
<dbReference type="EMBL" id="CP050063">
    <property type="protein sequence ID" value="QIP15837.1"/>
    <property type="molecule type" value="Genomic_DNA"/>
</dbReference>
<evidence type="ECO:0000313" key="2">
    <source>
        <dbReference type="Proteomes" id="UP000501802"/>
    </source>
</evidence>
<dbReference type="Gene3D" id="2.60.40.1120">
    <property type="entry name" value="Carboxypeptidase-like, regulatory domain"/>
    <property type="match status" value="1"/>
</dbReference>
<protein>
    <recommendedName>
        <fullName evidence="3">Carboxypeptidase-like regulatory domain-containing protein</fullName>
    </recommendedName>
</protein>
<sequence>MLFFCCFLMNTLSSPIHARNRPVQTAASIRITGKVTDEKGESFPGANVSIKGTTRGVVTNGQGDLNIDVSDENSLLVVSFIGYQTQEIPVGKQTSLSVSLAPNANSLNEVVAVGPIPGNTGALKYGLKSRLLANHLDEREKFPAEEMASLWRD</sequence>
<dbReference type="Pfam" id="PF13715">
    <property type="entry name" value="CarbopepD_reg_2"/>
    <property type="match status" value="1"/>
</dbReference>
<evidence type="ECO:0000313" key="1">
    <source>
        <dbReference type="EMBL" id="QIP15837.1"/>
    </source>
</evidence>
<dbReference type="KEGG" id="spib:G8759_26010"/>
<reference evidence="1 2" key="1">
    <citation type="submission" date="2020-03" db="EMBL/GenBank/DDBJ databases">
        <authorList>
            <person name="Kim M.K."/>
        </authorList>
    </citation>
    <scope>NUCLEOTIDE SEQUENCE [LARGE SCALE GENOMIC DNA]</scope>
    <source>
        <strain evidence="1 2">BT328</strain>
    </source>
</reference>
<proteinExistence type="predicted"/>
<dbReference type="AlphaFoldDB" id="A0A6G9ATM1"/>
<dbReference type="InterPro" id="IPR008969">
    <property type="entry name" value="CarboxyPept-like_regulatory"/>
</dbReference>
<gene>
    <name evidence="1" type="ORF">G8759_26010</name>
</gene>
<evidence type="ECO:0008006" key="3">
    <source>
        <dbReference type="Google" id="ProtNLM"/>
    </source>
</evidence>